<sequence>MLRHFSRPMSRVPAGLPAMAGGLPKDWKRLSYAQMVVWDADELRQLQKDLETERESAARKRDVAITEQRKVMRKNAIFELQQIERINTWIERIYKDTRRAW</sequence>
<proteinExistence type="predicted"/>
<protein>
    <submittedName>
        <fullName evidence="1">Uncharacterized protein</fullName>
    </submittedName>
</protein>
<dbReference type="EMBL" id="HBKO01027798">
    <property type="protein sequence ID" value="CAE2239886.1"/>
    <property type="molecule type" value="Transcribed_RNA"/>
</dbReference>
<accession>A0A6T8ATW4</accession>
<evidence type="ECO:0000313" key="1">
    <source>
        <dbReference type="EMBL" id="CAE2239886.1"/>
    </source>
</evidence>
<reference evidence="1" key="1">
    <citation type="submission" date="2021-01" db="EMBL/GenBank/DDBJ databases">
        <authorList>
            <person name="Corre E."/>
            <person name="Pelletier E."/>
            <person name="Niang G."/>
            <person name="Scheremetjew M."/>
            <person name="Finn R."/>
            <person name="Kale V."/>
            <person name="Holt S."/>
            <person name="Cochrane G."/>
            <person name="Meng A."/>
            <person name="Brown T."/>
            <person name="Cohen L."/>
        </authorList>
    </citation>
    <scope>NUCLEOTIDE SEQUENCE</scope>
    <source>
        <strain evidence="1">UIO037</strain>
    </source>
</reference>
<gene>
    <name evidence="1" type="ORF">CPOL0286_LOCUS12772</name>
</gene>
<organism evidence="1">
    <name type="scientific">Prymnesium polylepis</name>
    <dbReference type="NCBI Taxonomy" id="72548"/>
    <lineage>
        <taxon>Eukaryota</taxon>
        <taxon>Haptista</taxon>
        <taxon>Haptophyta</taxon>
        <taxon>Prymnesiophyceae</taxon>
        <taxon>Prymnesiales</taxon>
        <taxon>Prymnesiaceae</taxon>
        <taxon>Prymnesium</taxon>
    </lineage>
</organism>
<name>A0A6T8ATW4_9EUKA</name>
<dbReference type="AlphaFoldDB" id="A0A6T8ATW4"/>